<dbReference type="OrthoDB" id="3034951at2"/>
<dbReference type="Proteomes" id="UP000288096">
    <property type="component" value="Unassembled WGS sequence"/>
</dbReference>
<dbReference type="InterPro" id="IPR012349">
    <property type="entry name" value="Split_barrel_FMN-bd"/>
</dbReference>
<reference evidence="3" key="2">
    <citation type="submission" date="2019-01" db="EMBL/GenBank/DDBJ databases">
        <title>Genome sequence of Desulfonema ishimotonii strain Tokyo 01.</title>
        <authorList>
            <person name="Fukui M."/>
        </authorList>
    </citation>
    <scope>NUCLEOTIDE SEQUENCE [LARGE SCALE GENOMIC DNA]</scope>
    <source>
        <strain evidence="3">Tokyo 01</strain>
    </source>
</reference>
<dbReference type="EMBL" id="BEXT01000001">
    <property type="protein sequence ID" value="GBC63434.1"/>
    <property type="molecule type" value="Genomic_DNA"/>
</dbReference>
<protein>
    <submittedName>
        <fullName evidence="2">Pyridoxamine 5'-phosphate oxidase family protein</fullName>
    </submittedName>
</protein>
<dbReference type="Gene3D" id="2.30.110.10">
    <property type="entry name" value="Electron Transport, Fmn-binding Protein, Chain A"/>
    <property type="match status" value="1"/>
</dbReference>
<accession>A0A401G2I2</accession>
<evidence type="ECO:0000313" key="3">
    <source>
        <dbReference type="Proteomes" id="UP000288096"/>
    </source>
</evidence>
<dbReference type="SUPFAM" id="SSF50475">
    <property type="entry name" value="FMN-binding split barrel"/>
    <property type="match status" value="1"/>
</dbReference>
<comment type="caution">
    <text evidence="2">The sequence shown here is derived from an EMBL/GenBank/DDBJ whole genome shotgun (WGS) entry which is preliminary data.</text>
</comment>
<feature type="domain" description="Pyridoxamine 5'-phosphate oxidase N-terminal" evidence="1">
    <location>
        <begin position="8"/>
        <end position="137"/>
    </location>
</feature>
<dbReference type="AlphaFoldDB" id="A0A401G2I2"/>
<proteinExistence type="predicted"/>
<reference evidence="3" key="1">
    <citation type="submission" date="2017-11" db="EMBL/GenBank/DDBJ databases">
        <authorList>
            <person name="Watanabe M."/>
            <person name="Kojima H."/>
        </authorList>
    </citation>
    <scope>NUCLEOTIDE SEQUENCE [LARGE SCALE GENOMIC DNA]</scope>
    <source>
        <strain evidence="3">Tokyo 01</strain>
    </source>
</reference>
<sequence length="150" mass="16701">MKNSLRFENQLRDLFTAQQLAVLATDGGHGPYTSLVAFAATEDLKSLLFATTRATRKFANITGNPRVSMLIDSRSNRVADFRDAIAVTALGEAGVAEGTERERLLPIYLARHPHLRAFANSPSSALLKVRVERYYMVSRFQNVTELEMTP</sequence>
<gene>
    <name evidence="2" type="ORF">DENIS_4428</name>
</gene>
<evidence type="ECO:0000313" key="2">
    <source>
        <dbReference type="EMBL" id="GBC63434.1"/>
    </source>
</evidence>
<organism evidence="2 3">
    <name type="scientific">Desulfonema ishimotonii</name>
    <dbReference type="NCBI Taxonomy" id="45657"/>
    <lineage>
        <taxon>Bacteria</taxon>
        <taxon>Pseudomonadati</taxon>
        <taxon>Thermodesulfobacteriota</taxon>
        <taxon>Desulfobacteria</taxon>
        <taxon>Desulfobacterales</taxon>
        <taxon>Desulfococcaceae</taxon>
        <taxon>Desulfonema</taxon>
    </lineage>
</organism>
<name>A0A401G2I2_9BACT</name>
<dbReference type="InterPro" id="IPR011576">
    <property type="entry name" value="Pyridox_Oxase_N"/>
</dbReference>
<evidence type="ECO:0000259" key="1">
    <source>
        <dbReference type="Pfam" id="PF01243"/>
    </source>
</evidence>
<dbReference type="Pfam" id="PF01243">
    <property type="entry name" value="PNPOx_N"/>
    <property type="match status" value="1"/>
</dbReference>
<keyword evidence="3" id="KW-1185">Reference proteome</keyword>
<dbReference type="RefSeq" id="WP_124330495.1">
    <property type="nucleotide sequence ID" value="NZ_BEXT01000001.1"/>
</dbReference>